<dbReference type="AlphaFoldDB" id="S8EGS2"/>
<evidence type="ECO:0000256" key="1">
    <source>
        <dbReference type="SAM" id="MobiDB-lite"/>
    </source>
</evidence>
<feature type="non-terminal residue" evidence="2">
    <location>
        <position position="356"/>
    </location>
</feature>
<feature type="compositionally biased region" description="Basic and acidic residues" evidence="1">
    <location>
        <begin position="222"/>
        <end position="239"/>
    </location>
</feature>
<dbReference type="eggNOG" id="ENOG502SCTC">
    <property type="taxonomic scope" value="Eukaryota"/>
</dbReference>
<dbReference type="EMBL" id="KE504135">
    <property type="protein sequence ID" value="EPT02424.1"/>
    <property type="molecule type" value="Genomic_DNA"/>
</dbReference>
<feature type="region of interest" description="Disordered" evidence="1">
    <location>
        <begin position="172"/>
        <end position="290"/>
    </location>
</feature>
<organism evidence="2 3">
    <name type="scientific">Fomitopsis schrenkii</name>
    <name type="common">Brown rot fungus</name>
    <dbReference type="NCBI Taxonomy" id="2126942"/>
    <lineage>
        <taxon>Eukaryota</taxon>
        <taxon>Fungi</taxon>
        <taxon>Dikarya</taxon>
        <taxon>Basidiomycota</taxon>
        <taxon>Agaricomycotina</taxon>
        <taxon>Agaricomycetes</taxon>
        <taxon>Polyporales</taxon>
        <taxon>Fomitopsis</taxon>
    </lineage>
</organism>
<accession>S8EGS2</accession>
<dbReference type="Proteomes" id="UP000015241">
    <property type="component" value="Unassembled WGS sequence"/>
</dbReference>
<dbReference type="HOGENOM" id="CLU_037886_0_0_1"/>
<keyword evidence="3" id="KW-1185">Reference proteome</keyword>
<protein>
    <recommendedName>
        <fullName evidence="4">Sld7 C-terminal domain-containing protein</fullName>
    </recommendedName>
</protein>
<evidence type="ECO:0000313" key="3">
    <source>
        <dbReference type="Proteomes" id="UP000015241"/>
    </source>
</evidence>
<dbReference type="OrthoDB" id="5599874at2759"/>
<evidence type="ECO:0000313" key="2">
    <source>
        <dbReference type="EMBL" id="EPT02424.1"/>
    </source>
</evidence>
<proteinExistence type="predicted"/>
<evidence type="ECO:0008006" key="4">
    <source>
        <dbReference type="Google" id="ProtNLM"/>
    </source>
</evidence>
<sequence length="356" mass="38523">AHRLLYRGALSLPDSNMLLDGLSFTASLGAAALAALDTKESNHDLFNHPLALALESMRGRPSLHLVGTVEMSKLWVDEKSAGVVQLDIHPKATLSRLYFENTFCLEPITSPTGQSDYGVRISLSDTGDSNTDDDILVYAQLDSATSDVFSSCLTPPSTSATTPQRICLLVARILPGPPPPPVITRPRPDDPTPRVPTLPTPASAKRKRDASPAARDKKSKSSTKEAHDAEALRRARETMTRMPKATSAPAMPKASTKGGKQVEFKVPNLPSHTKARQPSEGREASESPVDAFSSAVLTGGEFADLSGDEKEKTNKTVVKQAVVRCLSDHSITKQHPEFHDVFQYIYRGTCFALVRV</sequence>
<name>S8EGS2_FOMSC</name>
<gene>
    <name evidence="2" type="ORF">FOMPIDRAFT_1077538</name>
</gene>
<reference evidence="2 3" key="1">
    <citation type="journal article" date="2012" name="Science">
        <title>The Paleozoic origin of enzymatic lignin decomposition reconstructed from 31 fungal genomes.</title>
        <authorList>
            <person name="Floudas D."/>
            <person name="Binder M."/>
            <person name="Riley R."/>
            <person name="Barry K."/>
            <person name="Blanchette R.A."/>
            <person name="Henrissat B."/>
            <person name="Martinez A.T."/>
            <person name="Otillar R."/>
            <person name="Spatafora J.W."/>
            <person name="Yadav J.S."/>
            <person name="Aerts A."/>
            <person name="Benoit I."/>
            <person name="Boyd A."/>
            <person name="Carlson A."/>
            <person name="Copeland A."/>
            <person name="Coutinho P.M."/>
            <person name="de Vries R.P."/>
            <person name="Ferreira P."/>
            <person name="Findley K."/>
            <person name="Foster B."/>
            <person name="Gaskell J."/>
            <person name="Glotzer D."/>
            <person name="Gorecki P."/>
            <person name="Heitman J."/>
            <person name="Hesse C."/>
            <person name="Hori C."/>
            <person name="Igarashi K."/>
            <person name="Jurgens J.A."/>
            <person name="Kallen N."/>
            <person name="Kersten P."/>
            <person name="Kohler A."/>
            <person name="Kuees U."/>
            <person name="Kumar T.K.A."/>
            <person name="Kuo A."/>
            <person name="LaButti K."/>
            <person name="Larrondo L.F."/>
            <person name="Lindquist E."/>
            <person name="Ling A."/>
            <person name="Lombard V."/>
            <person name="Lucas S."/>
            <person name="Lundell T."/>
            <person name="Martin R."/>
            <person name="McLaughlin D.J."/>
            <person name="Morgenstern I."/>
            <person name="Morin E."/>
            <person name="Murat C."/>
            <person name="Nagy L.G."/>
            <person name="Nolan M."/>
            <person name="Ohm R.A."/>
            <person name="Patyshakuliyeva A."/>
            <person name="Rokas A."/>
            <person name="Ruiz-Duenas F.J."/>
            <person name="Sabat G."/>
            <person name="Salamov A."/>
            <person name="Samejima M."/>
            <person name="Schmutz J."/>
            <person name="Slot J.C."/>
            <person name="St John F."/>
            <person name="Stenlid J."/>
            <person name="Sun H."/>
            <person name="Sun S."/>
            <person name="Syed K."/>
            <person name="Tsang A."/>
            <person name="Wiebenga A."/>
            <person name="Young D."/>
            <person name="Pisabarro A."/>
            <person name="Eastwood D.C."/>
            <person name="Martin F."/>
            <person name="Cullen D."/>
            <person name="Grigoriev I.V."/>
            <person name="Hibbett D.S."/>
        </authorList>
    </citation>
    <scope>NUCLEOTIDE SEQUENCE</scope>
    <source>
        <strain evidence="3">FP-58527</strain>
    </source>
</reference>
<dbReference type="InParanoid" id="S8EGS2"/>
<feature type="non-terminal residue" evidence="2">
    <location>
        <position position="1"/>
    </location>
</feature>